<organism evidence="8 9">
    <name type="scientific">Aspergillus udagawae</name>
    <dbReference type="NCBI Taxonomy" id="91492"/>
    <lineage>
        <taxon>Eukaryota</taxon>
        <taxon>Fungi</taxon>
        <taxon>Dikarya</taxon>
        <taxon>Ascomycota</taxon>
        <taxon>Pezizomycotina</taxon>
        <taxon>Eurotiomycetes</taxon>
        <taxon>Eurotiomycetidae</taxon>
        <taxon>Eurotiales</taxon>
        <taxon>Aspergillaceae</taxon>
        <taxon>Aspergillus</taxon>
        <taxon>Aspergillus subgen. Fumigati</taxon>
    </lineage>
</organism>
<evidence type="ECO:0000256" key="2">
    <source>
        <dbReference type="ARBA" id="ARBA00022723"/>
    </source>
</evidence>
<dbReference type="AlphaFoldDB" id="A0A8E0R1G9"/>
<accession>A0A8E0R1G9</accession>
<keyword evidence="3" id="KW-0805">Transcription regulation</keyword>
<comment type="caution">
    <text evidence="8">The sequence shown here is derived from an EMBL/GenBank/DDBJ whole genome shotgun (WGS) entry which is preliminary data.</text>
</comment>
<keyword evidence="5" id="KW-0539">Nucleus</keyword>
<evidence type="ECO:0000256" key="3">
    <source>
        <dbReference type="ARBA" id="ARBA00023015"/>
    </source>
</evidence>
<evidence type="ECO:0000256" key="6">
    <source>
        <dbReference type="SAM" id="MobiDB-lite"/>
    </source>
</evidence>
<dbReference type="GO" id="GO:0003677">
    <property type="term" value="F:DNA binding"/>
    <property type="evidence" value="ECO:0007669"/>
    <property type="project" value="InterPro"/>
</dbReference>
<feature type="compositionally biased region" description="Basic and acidic residues" evidence="6">
    <location>
        <begin position="55"/>
        <end position="67"/>
    </location>
</feature>
<dbReference type="InterPro" id="IPR007219">
    <property type="entry name" value="XnlR_reg_dom"/>
</dbReference>
<reference evidence="8" key="1">
    <citation type="journal article" date="2015" name="Genome Announc.">
        <title>Draft Genome Sequence of the Pathogenic Filamentous Fungus Aspergillus udagawae Strain IFM 46973T.</title>
        <authorList>
            <person name="Kusuya Y."/>
            <person name="Takahashi-Nakaguchi A."/>
            <person name="Takahashi H."/>
            <person name="Yaguchi T."/>
        </authorList>
    </citation>
    <scope>NUCLEOTIDE SEQUENCE</scope>
    <source>
        <strain evidence="8">IFM 46973</strain>
    </source>
</reference>
<dbReference type="Pfam" id="PF04082">
    <property type="entry name" value="Fungal_trans"/>
    <property type="match status" value="1"/>
</dbReference>
<dbReference type="GO" id="GO:0000981">
    <property type="term" value="F:DNA-binding transcription factor activity, RNA polymerase II-specific"/>
    <property type="evidence" value="ECO:0007669"/>
    <property type="project" value="InterPro"/>
</dbReference>
<comment type="subcellular location">
    <subcellularLocation>
        <location evidence="1">Nucleus</location>
    </subcellularLocation>
</comment>
<dbReference type="CDD" id="cd12148">
    <property type="entry name" value="fungal_TF_MHR"/>
    <property type="match status" value="1"/>
</dbReference>
<evidence type="ECO:0000256" key="4">
    <source>
        <dbReference type="ARBA" id="ARBA00023163"/>
    </source>
</evidence>
<protein>
    <recommendedName>
        <fullName evidence="7">Xylanolytic transcriptional activator regulatory domain-containing protein</fullName>
    </recommendedName>
</protein>
<dbReference type="InterPro" id="IPR050815">
    <property type="entry name" value="TF_fung"/>
</dbReference>
<keyword evidence="2" id="KW-0479">Metal-binding</keyword>
<dbReference type="PANTHER" id="PTHR47338:SF28">
    <property type="entry name" value="C6 TRANSCRIPTION FACTOR"/>
    <property type="match status" value="1"/>
</dbReference>
<dbReference type="GeneID" id="66996823"/>
<sequence>MEAMLTALGRQVETHRTVCLSSDSSMVPGWANVLVPVDTPLQRPQPPRATPTEPCHPEPPCHHDRSRATNTLTVSSPEAPRERLSSASDLPTADLLYSLIDLYFKHVNTWCPILDRQGTFELFSTIPGPDNPDSVVLYAIVATALRFSQDPSLTPHARRQYYDAAKAKVLLCAVENPSLQSLQALVILSFDFLGSSNGPQTTNIIALVVHTTLQLNLHVESPHALSSSVRAIAGFSRFRDRILPHPDSWREEEGRRRLFWMAYILERYAAVATGSDFVLPESSIDRALPCRYDLFSRNQPVETRWSRDLRGAEIVIDHPENLGSFSYHCEIVRILSRIHLFLQTPVDICSLAEVQKWERTFQELDYELNSWLGRLPGDYSNVSQLCHSDPTSKISNWITLHAAFVTAVVRLHSCAAYPPVQSHIFHSSLNASQRCLAAVRSLHGIAQEVVDTGMLDLMGPQFALALSIVARLLLVHTGSKGGVLDPSYEFFILTLQQMGQQWSSAEDCASMLRKISNQVLMQRPSQAPAANELARMRMIAYQINISATRFPHPGTLPVRSLSIEDLECLEIFDFFNYPRLPPAMAVVPSMYRFTHNVEDPIAASDYSLTTPHLPPSSQI</sequence>
<evidence type="ECO:0000256" key="1">
    <source>
        <dbReference type="ARBA" id="ARBA00004123"/>
    </source>
</evidence>
<keyword evidence="4" id="KW-0804">Transcription</keyword>
<gene>
    <name evidence="8" type="ORF">Aud_009346</name>
</gene>
<dbReference type="GO" id="GO:0006351">
    <property type="term" value="P:DNA-templated transcription"/>
    <property type="evidence" value="ECO:0007669"/>
    <property type="project" value="InterPro"/>
</dbReference>
<feature type="region of interest" description="Disordered" evidence="6">
    <location>
        <begin position="37"/>
        <end position="67"/>
    </location>
</feature>
<name>A0A8E0R1G9_9EURO</name>
<dbReference type="Proteomes" id="UP000036893">
    <property type="component" value="Unassembled WGS sequence"/>
</dbReference>
<feature type="domain" description="Xylanolytic transcriptional activator regulatory" evidence="7">
    <location>
        <begin position="201"/>
        <end position="295"/>
    </location>
</feature>
<dbReference type="EMBL" id="BBXM02000007">
    <property type="protein sequence ID" value="GIC92871.1"/>
    <property type="molecule type" value="Genomic_DNA"/>
</dbReference>
<dbReference type="PANTHER" id="PTHR47338">
    <property type="entry name" value="ZN(II)2CYS6 TRANSCRIPTION FACTOR (EUROFUNG)-RELATED"/>
    <property type="match status" value="1"/>
</dbReference>
<evidence type="ECO:0000313" key="9">
    <source>
        <dbReference type="Proteomes" id="UP000036893"/>
    </source>
</evidence>
<dbReference type="GO" id="GO:0008270">
    <property type="term" value="F:zinc ion binding"/>
    <property type="evidence" value="ECO:0007669"/>
    <property type="project" value="InterPro"/>
</dbReference>
<dbReference type="SMART" id="SM00906">
    <property type="entry name" value="Fungal_trans"/>
    <property type="match status" value="1"/>
</dbReference>
<evidence type="ECO:0000313" key="8">
    <source>
        <dbReference type="EMBL" id="GIC92871.1"/>
    </source>
</evidence>
<proteinExistence type="predicted"/>
<evidence type="ECO:0000259" key="7">
    <source>
        <dbReference type="SMART" id="SM00906"/>
    </source>
</evidence>
<dbReference type="RefSeq" id="XP_043150137.1">
    <property type="nucleotide sequence ID" value="XM_043294202.1"/>
</dbReference>
<evidence type="ECO:0000256" key="5">
    <source>
        <dbReference type="ARBA" id="ARBA00023242"/>
    </source>
</evidence>
<dbReference type="GO" id="GO:0005634">
    <property type="term" value="C:nucleus"/>
    <property type="evidence" value="ECO:0007669"/>
    <property type="project" value="UniProtKB-SubCell"/>
</dbReference>
<reference evidence="8" key="2">
    <citation type="submission" date="2021-01" db="EMBL/GenBank/DDBJ databases">
        <title>Pan-genome distribution and transcriptional activeness of fungal secondary metabolism genes in Aspergillus section Fumigati.</title>
        <authorList>
            <person name="Takahashi H."/>
            <person name="Umemura M."/>
            <person name="Ninomiya A."/>
            <person name="Kusuya Y."/>
            <person name="Urayama S."/>
            <person name="Shimizu M."/>
            <person name="Watanabe A."/>
            <person name="Kamei K."/>
            <person name="Yaguchi T."/>
            <person name="Hagiwara D."/>
        </authorList>
    </citation>
    <scope>NUCLEOTIDE SEQUENCE</scope>
    <source>
        <strain evidence="8">IFM 46973</strain>
    </source>
</reference>